<protein>
    <recommendedName>
        <fullName evidence="3">Abi family protein</fullName>
    </recommendedName>
</protein>
<reference evidence="1 2" key="1">
    <citation type="submission" date="2019-07" db="EMBL/GenBank/DDBJ databases">
        <title>Whole genome shotgun sequence of Enterococcus mundtii NBRC 100490.</title>
        <authorList>
            <person name="Hosoyama A."/>
            <person name="Uohara A."/>
            <person name="Ohji S."/>
            <person name="Ichikawa N."/>
        </authorList>
    </citation>
    <scope>NUCLEOTIDE SEQUENCE [LARGE SCALE GENOMIC DNA]</scope>
    <source>
        <strain evidence="1 2">NBRC 100490</strain>
    </source>
</reference>
<evidence type="ECO:0000313" key="1">
    <source>
        <dbReference type="EMBL" id="GEL81166.1"/>
    </source>
</evidence>
<name>A0ABQ0VFB6_ENTMU</name>
<comment type="caution">
    <text evidence="1">The sequence shown here is derived from an EMBL/GenBank/DDBJ whole genome shotgun (WGS) entry which is preliminary data.</text>
</comment>
<keyword evidence="2" id="KW-1185">Reference proteome</keyword>
<evidence type="ECO:0008006" key="3">
    <source>
        <dbReference type="Google" id="ProtNLM"/>
    </source>
</evidence>
<dbReference type="GeneID" id="61000805"/>
<sequence>MVEKGKSTDGLMRHIRNSHGVEINGSTEKQALLNMGYYHGYKASRYIKKSSNLQNYNNFQEVKAIYDFDIEVKTIFYPLLVRIETSLKNRLIDYLVKDNNSDMESIYQNKLNDYEAKPVGNKEYKKYLNKKLELRNKIDSTIAYNYSKGHPCIQHFFHSSKPLPLWAYFEVITMGEFGNFISCMNISYRIEFTQDMNMHHTGFNQNGRMLENIIFCLTGIRNATMHNSMIFDCRFNNSNFSSQLIKYLENSTGIKNIDFESIVDFLVLLIFLMKKQYTTKTELSRVVSQFDKKRELLYASIPMKAYSEILGTDARKKIAGLKEYISNG</sequence>
<dbReference type="EMBL" id="BJWA01000019">
    <property type="protein sequence ID" value="GEL81166.1"/>
    <property type="molecule type" value="Genomic_DNA"/>
</dbReference>
<gene>
    <name evidence="1" type="ORF">EMU01_23100</name>
</gene>
<dbReference type="RefSeq" id="WP_233433743.1">
    <property type="nucleotide sequence ID" value="NZ_BJWA01000019.1"/>
</dbReference>
<evidence type="ECO:0000313" key="2">
    <source>
        <dbReference type="Proteomes" id="UP000321175"/>
    </source>
</evidence>
<proteinExistence type="predicted"/>
<dbReference type="Pfam" id="PF07751">
    <property type="entry name" value="Abi_2"/>
    <property type="match status" value="1"/>
</dbReference>
<dbReference type="Proteomes" id="UP000321175">
    <property type="component" value="Unassembled WGS sequence"/>
</dbReference>
<dbReference type="InterPro" id="IPR011664">
    <property type="entry name" value="Abi_system_AbiD/AbiF-like"/>
</dbReference>
<accession>A0ABQ0VFB6</accession>
<organism evidence="1 2">
    <name type="scientific">Enterococcus mundtii</name>
    <dbReference type="NCBI Taxonomy" id="53346"/>
    <lineage>
        <taxon>Bacteria</taxon>
        <taxon>Bacillati</taxon>
        <taxon>Bacillota</taxon>
        <taxon>Bacilli</taxon>
        <taxon>Lactobacillales</taxon>
        <taxon>Enterococcaceae</taxon>
        <taxon>Enterococcus</taxon>
    </lineage>
</organism>